<dbReference type="EMBL" id="JACJQU010000018">
    <property type="protein sequence ID" value="MBD2296046.1"/>
    <property type="molecule type" value="Genomic_DNA"/>
</dbReference>
<dbReference type="RefSeq" id="WP_190564009.1">
    <property type="nucleotide sequence ID" value="NZ_JACJQU010000018.1"/>
</dbReference>
<dbReference type="Proteomes" id="UP000662185">
    <property type="component" value="Unassembled WGS sequence"/>
</dbReference>
<comment type="caution">
    <text evidence="1">The sequence shown here is derived from an EMBL/GenBank/DDBJ whole genome shotgun (WGS) entry which is preliminary data.</text>
</comment>
<dbReference type="GO" id="GO:0004175">
    <property type="term" value="F:endopeptidase activity"/>
    <property type="evidence" value="ECO:0007669"/>
    <property type="project" value="TreeGrafter"/>
</dbReference>
<protein>
    <submittedName>
        <fullName evidence="1">Hydrogenase maturation protease</fullName>
    </submittedName>
</protein>
<dbReference type="Gene3D" id="3.40.50.1450">
    <property type="entry name" value="HybD-like"/>
    <property type="match status" value="1"/>
</dbReference>
<keyword evidence="1" id="KW-0645">Protease</keyword>
<dbReference type="InterPro" id="IPR000671">
    <property type="entry name" value="Peptidase_A31"/>
</dbReference>
<dbReference type="InterPro" id="IPR023430">
    <property type="entry name" value="Pept_HybD-like_dom_sf"/>
</dbReference>
<keyword evidence="1" id="KW-0378">Hydrolase</keyword>
<dbReference type="PANTHER" id="PTHR30302">
    <property type="entry name" value="HYDROGENASE 1 MATURATION PROTEASE"/>
    <property type="match status" value="1"/>
</dbReference>
<evidence type="ECO:0000313" key="1">
    <source>
        <dbReference type="EMBL" id="MBD2296046.1"/>
    </source>
</evidence>
<proteinExistence type="predicted"/>
<dbReference type="CDD" id="cd06066">
    <property type="entry name" value="H2MP_NAD-link-bidir"/>
    <property type="match status" value="1"/>
</dbReference>
<dbReference type="AlphaFoldDB" id="A0A927A3D7"/>
<gene>
    <name evidence="1" type="ORF">H6G06_21845</name>
</gene>
<organism evidence="1 2">
    <name type="scientific">Anabaena sphaerica FACHB-251</name>
    <dbReference type="NCBI Taxonomy" id="2692883"/>
    <lineage>
        <taxon>Bacteria</taxon>
        <taxon>Bacillati</taxon>
        <taxon>Cyanobacteriota</taxon>
        <taxon>Cyanophyceae</taxon>
        <taxon>Nostocales</taxon>
        <taxon>Nostocaceae</taxon>
        <taxon>Anabaena</taxon>
    </lineage>
</organism>
<dbReference type="PANTHER" id="PTHR30302:SF5">
    <property type="entry name" value="SLR1876 PROTEIN"/>
    <property type="match status" value="1"/>
</dbReference>
<dbReference type="NCBIfam" id="TIGR00072">
    <property type="entry name" value="hydrog_prot"/>
    <property type="match status" value="1"/>
</dbReference>
<sequence>MATAIVIGYGNELRGDDAIGQQVAKAIKYWCLSSVQSLAVHQLTPELAEPLANAKLAIFVDACINSQSNEVQVQSLSPSESKTVNAHIGDPRSLLALSEFLYGHSPPAWLVTVPGVNFDLSDRISPIAEKGIAIALVKIIQILNQSNNLWMDLE</sequence>
<keyword evidence="2" id="KW-1185">Reference proteome</keyword>
<dbReference type="GO" id="GO:0016485">
    <property type="term" value="P:protein processing"/>
    <property type="evidence" value="ECO:0007669"/>
    <property type="project" value="TreeGrafter"/>
</dbReference>
<dbReference type="GO" id="GO:0008047">
    <property type="term" value="F:enzyme activator activity"/>
    <property type="evidence" value="ECO:0007669"/>
    <property type="project" value="InterPro"/>
</dbReference>
<name>A0A927A3D7_9NOST</name>
<reference evidence="2" key="1">
    <citation type="journal article" date="2020" name="ISME J.">
        <title>Comparative genomics reveals insights into cyanobacterial evolution and habitat adaptation.</title>
        <authorList>
            <person name="Chen M.Y."/>
            <person name="Teng W.K."/>
            <person name="Zhao L."/>
            <person name="Hu C.X."/>
            <person name="Zhou Y.K."/>
            <person name="Han B.P."/>
            <person name="Song L.R."/>
            <person name="Shu W.S."/>
        </authorList>
    </citation>
    <scope>NUCLEOTIDE SEQUENCE [LARGE SCALE GENOMIC DNA]</scope>
    <source>
        <strain evidence="2">FACHB-251</strain>
    </source>
</reference>
<evidence type="ECO:0000313" key="2">
    <source>
        <dbReference type="Proteomes" id="UP000662185"/>
    </source>
</evidence>
<accession>A0A927A3D7</accession>
<dbReference type="SUPFAM" id="SSF53163">
    <property type="entry name" value="HybD-like"/>
    <property type="match status" value="1"/>
</dbReference>